<accession>A0A5P1FJH3</accession>
<keyword evidence="3" id="KW-1185">Reference proteome</keyword>
<feature type="region of interest" description="Disordered" evidence="1">
    <location>
        <begin position="82"/>
        <end position="110"/>
    </location>
</feature>
<proteinExistence type="predicted"/>
<sequence length="131" mass="14238">MVGGYPLQLLDLGDDEGLGGRGGGDGEGPKEVGEEGGVEVAEPEEGDLKRGVPWLWGEELGGGGEVEAVIVDLEVERRAELREDRRSENNIRAPPEMTIGESPKKREKDRQRLGRVDLDFIFALPFVGVEV</sequence>
<protein>
    <submittedName>
        <fullName evidence="2">Uncharacterized protein</fullName>
    </submittedName>
</protein>
<dbReference type="AlphaFoldDB" id="A0A5P1FJH3"/>
<evidence type="ECO:0000313" key="2">
    <source>
        <dbReference type="EMBL" id="ONK78438.1"/>
    </source>
</evidence>
<feature type="region of interest" description="Disordered" evidence="1">
    <location>
        <begin position="1"/>
        <end position="45"/>
    </location>
</feature>
<name>A0A5P1FJH3_ASPOF</name>
<organism evidence="2 3">
    <name type="scientific">Asparagus officinalis</name>
    <name type="common">Garden asparagus</name>
    <dbReference type="NCBI Taxonomy" id="4686"/>
    <lineage>
        <taxon>Eukaryota</taxon>
        <taxon>Viridiplantae</taxon>
        <taxon>Streptophyta</taxon>
        <taxon>Embryophyta</taxon>
        <taxon>Tracheophyta</taxon>
        <taxon>Spermatophyta</taxon>
        <taxon>Magnoliopsida</taxon>
        <taxon>Liliopsida</taxon>
        <taxon>Asparagales</taxon>
        <taxon>Asparagaceae</taxon>
        <taxon>Asparagoideae</taxon>
        <taxon>Asparagus</taxon>
    </lineage>
</organism>
<reference evidence="3" key="1">
    <citation type="journal article" date="2017" name="Nat. Commun.">
        <title>The asparagus genome sheds light on the origin and evolution of a young Y chromosome.</title>
        <authorList>
            <person name="Harkess A."/>
            <person name="Zhou J."/>
            <person name="Xu C."/>
            <person name="Bowers J.E."/>
            <person name="Van der Hulst R."/>
            <person name="Ayyampalayam S."/>
            <person name="Mercati F."/>
            <person name="Riccardi P."/>
            <person name="McKain M.R."/>
            <person name="Kakrana A."/>
            <person name="Tang H."/>
            <person name="Ray J."/>
            <person name="Groenendijk J."/>
            <person name="Arikit S."/>
            <person name="Mathioni S.M."/>
            <person name="Nakano M."/>
            <person name="Shan H."/>
            <person name="Telgmann-Rauber A."/>
            <person name="Kanno A."/>
            <person name="Yue Z."/>
            <person name="Chen H."/>
            <person name="Li W."/>
            <person name="Chen Y."/>
            <person name="Xu X."/>
            <person name="Zhang Y."/>
            <person name="Luo S."/>
            <person name="Chen H."/>
            <person name="Gao J."/>
            <person name="Mao Z."/>
            <person name="Pires J.C."/>
            <person name="Luo M."/>
            <person name="Kudrna D."/>
            <person name="Wing R.A."/>
            <person name="Meyers B.C."/>
            <person name="Yi K."/>
            <person name="Kong H."/>
            <person name="Lavrijsen P."/>
            <person name="Sunseri F."/>
            <person name="Falavigna A."/>
            <person name="Ye Y."/>
            <person name="Leebens-Mack J.H."/>
            <person name="Chen G."/>
        </authorList>
    </citation>
    <scope>NUCLEOTIDE SEQUENCE [LARGE SCALE GENOMIC DNA]</scope>
    <source>
        <strain evidence="3">cv. DH0086</strain>
    </source>
</reference>
<feature type="compositionally biased region" description="Low complexity" evidence="1">
    <location>
        <begin position="1"/>
        <end position="11"/>
    </location>
</feature>
<dbReference type="Gramene" id="ONK78438">
    <property type="protein sequence ID" value="ONK78438"/>
    <property type="gene ID" value="A4U43_C02F18760"/>
</dbReference>
<dbReference type="Proteomes" id="UP000243459">
    <property type="component" value="Chromosome 2"/>
</dbReference>
<evidence type="ECO:0000256" key="1">
    <source>
        <dbReference type="SAM" id="MobiDB-lite"/>
    </source>
</evidence>
<gene>
    <name evidence="2" type="ORF">A4U43_C02F18760</name>
</gene>
<evidence type="ECO:0000313" key="3">
    <source>
        <dbReference type="Proteomes" id="UP000243459"/>
    </source>
</evidence>
<dbReference type="EMBL" id="CM007382">
    <property type="protein sequence ID" value="ONK78438.1"/>
    <property type="molecule type" value="Genomic_DNA"/>
</dbReference>
<feature type="compositionally biased region" description="Acidic residues" evidence="1">
    <location>
        <begin position="34"/>
        <end position="45"/>
    </location>
</feature>